<dbReference type="InterPro" id="IPR036457">
    <property type="entry name" value="PPM-type-like_dom_sf"/>
</dbReference>
<protein>
    <recommendedName>
        <fullName evidence="6">PPM-type phosphatase domain-containing protein</fullName>
    </recommendedName>
</protein>
<feature type="domain" description="PPM-type phosphatase" evidence="6">
    <location>
        <begin position="140"/>
        <end position="493"/>
    </location>
</feature>
<proteinExistence type="inferred from homology"/>
<sequence length="504" mass="56487">MVRRHAALTLGFRGGNWVRVVRMWTMEDELEVKVIHQALISHMKLVSKFVGSPPNISQLWHGWRLCRANLLRPEFLLITLITFIIFFYLHAVTLWSRNLVGRLNFDVNRGSSSGSQKLKYLNHIGLNDVEKFKWEIVNGNVAAYAIQGRRPKMEDRFVVNKNINDTGVSFFAVFDGHGGEFAANYAQENLMVTLISKIAALQRLIANGVPSHGSYIAPSNVPLSSPENKAKDVTVEREKNLKKTAPASVTDDCLEQSMKMEITDPQILEKLCHKITRKVLGLSATDVSSPPAADLQTYLIKEKSIDYRQLLHDVVLSTDKELVAAAKKTMNIAGTTALIALIEGSRLIVANVGDSRGVMCDHKGNAIPLSFDHKPQMRREKQRIREAGGFIAFNGVWRVAGVLATSRALGDYPLKDKNLVIASPDVLTFDLYDHKPQFLVLASDGLWDTFTNEEVVAFIKERLREQHFGAKSLTHSAYLRGSLDNITVMVINLKDHDWSRNSMT</sequence>
<dbReference type="SUPFAM" id="SSF81606">
    <property type="entry name" value="PP2C-like"/>
    <property type="match status" value="1"/>
</dbReference>
<reference evidence="7" key="1">
    <citation type="submission" date="2021-12" db="EMBL/GenBank/DDBJ databases">
        <authorList>
            <person name="King R."/>
        </authorList>
    </citation>
    <scope>NUCLEOTIDE SEQUENCE</scope>
</reference>
<dbReference type="PANTHER" id="PTHR47992">
    <property type="entry name" value="PROTEIN PHOSPHATASE"/>
    <property type="match status" value="1"/>
</dbReference>
<dbReference type="PROSITE" id="PS51746">
    <property type="entry name" value="PPM_2"/>
    <property type="match status" value="1"/>
</dbReference>
<dbReference type="SMART" id="SM00332">
    <property type="entry name" value="PP2Cc"/>
    <property type="match status" value="1"/>
</dbReference>
<dbReference type="Pfam" id="PF00481">
    <property type="entry name" value="PP2C"/>
    <property type="match status" value="2"/>
</dbReference>
<dbReference type="CDD" id="cd00143">
    <property type="entry name" value="PP2Cc"/>
    <property type="match status" value="1"/>
</dbReference>
<comment type="similarity">
    <text evidence="4">Belongs to the PP2C family.</text>
</comment>
<evidence type="ECO:0000256" key="1">
    <source>
        <dbReference type="ARBA" id="ARBA00022723"/>
    </source>
</evidence>
<evidence type="ECO:0000313" key="8">
    <source>
        <dbReference type="Proteomes" id="UP001152759"/>
    </source>
</evidence>
<dbReference type="EMBL" id="OU963862">
    <property type="protein sequence ID" value="CAH0754878.1"/>
    <property type="molecule type" value="Genomic_DNA"/>
</dbReference>
<dbReference type="GO" id="GO:0004722">
    <property type="term" value="F:protein serine/threonine phosphatase activity"/>
    <property type="evidence" value="ECO:0007669"/>
    <property type="project" value="InterPro"/>
</dbReference>
<keyword evidence="8" id="KW-1185">Reference proteome</keyword>
<keyword evidence="5" id="KW-1133">Transmembrane helix</keyword>
<dbReference type="Gene3D" id="3.60.40.10">
    <property type="entry name" value="PPM-type phosphatase domain"/>
    <property type="match status" value="1"/>
</dbReference>
<keyword evidence="5" id="KW-0472">Membrane</keyword>
<keyword evidence="5" id="KW-0812">Transmembrane</keyword>
<evidence type="ECO:0000313" key="7">
    <source>
        <dbReference type="EMBL" id="CAH0754878.1"/>
    </source>
</evidence>
<name>A0A9P0C0J9_BEMTA</name>
<keyword evidence="2 4" id="KW-0378">Hydrolase</keyword>
<dbReference type="InterPro" id="IPR001932">
    <property type="entry name" value="PPM-type_phosphatase-like_dom"/>
</dbReference>
<dbReference type="PROSITE" id="PS01032">
    <property type="entry name" value="PPM_1"/>
    <property type="match status" value="1"/>
</dbReference>
<evidence type="ECO:0000256" key="4">
    <source>
        <dbReference type="RuleBase" id="RU003465"/>
    </source>
</evidence>
<dbReference type="InterPro" id="IPR015655">
    <property type="entry name" value="PP2C"/>
</dbReference>
<evidence type="ECO:0000256" key="3">
    <source>
        <dbReference type="ARBA" id="ARBA00022912"/>
    </source>
</evidence>
<organism evidence="7 8">
    <name type="scientific">Bemisia tabaci</name>
    <name type="common">Sweetpotato whitefly</name>
    <name type="synonym">Aleurodes tabaci</name>
    <dbReference type="NCBI Taxonomy" id="7038"/>
    <lineage>
        <taxon>Eukaryota</taxon>
        <taxon>Metazoa</taxon>
        <taxon>Ecdysozoa</taxon>
        <taxon>Arthropoda</taxon>
        <taxon>Hexapoda</taxon>
        <taxon>Insecta</taxon>
        <taxon>Pterygota</taxon>
        <taxon>Neoptera</taxon>
        <taxon>Paraneoptera</taxon>
        <taxon>Hemiptera</taxon>
        <taxon>Sternorrhyncha</taxon>
        <taxon>Aleyrodoidea</taxon>
        <taxon>Aleyrodidae</taxon>
        <taxon>Aleyrodinae</taxon>
        <taxon>Bemisia</taxon>
    </lineage>
</organism>
<dbReference type="AlphaFoldDB" id="A0A9P0C0J9"/>
<dbReference type="KEGG" id="btab:109043974"/>
<evidence type="ECO:0000256" key="5">
    <source>
        <dbReference type="SAM" id="Phobius"/>
    </source>
</evidence>
<dbReference type="InterPro" id="IPR000222">
    <property type="entry name" value="PP2C_BS"/>
</dbReference>
<accession>A0A9P0C0J9</accession>
<keyword evidence="3 4" id="KW-0904">Protein phosphatase</keyword>
<feature type="transmembrane region" description="Helical" evidence="5">
    <location>
        <begin position="75"/>
        <end position="95"/>
    </location>
</feature>
<evidence type="ECO:0000256" key="2">
    <source>
        <dbReference type="ARBA" id="ARBA00022801"/>
    </source>
</evidence>
<dbReference type="Proteomes" id="UP001152759">
    <property type="component" value="Chromosome 1"/>
</dbReference>
<gene>
    <name evidence="7" type="ORF">BEMITA_LOCUS2028</name>
</gene>
<keyword evidence="1" id="KW-0479">Metal-binding</keyword>
<evidence type="ECO:0000259" key="6">
    <source>
        <dbReference type="PROSITE" id="PS51746"/>
    </source>
</evidence>
<dbReference type="GO" id="GO:0046872">
    <property type="term" value="F:metal ion binding"/>
    <property type="evidence" value="ECO:0007669"/>
    <property type="project" value="UniProtKB-KW"/>
</dbReference>